<dbReference type="InterPro" id="IPR029052">
    <property type="entry name" value="Metallo-depent_PP-like"/>
</dbReference>
<gene>
    <name evidence="3" type="ORF">EKO04_002754</name>
</gene>
<accession>A0A8H7MJS5</accession>
<dbReference type="Proteomes" id="UP000651452">
    <property type="component" value="Unassembled WGS sequence"/>
</dbReference>
<proteinExistence type="predicted"/>
<dbReference type="OrthoDB" id="630188at2759"/>
<dbReference type="EMBL" id="RZGK01000005">
    <property type="protein sequence ID" value="KAF9699219.1"/>
    <property type="molecule type" value="Genomic_DNA"/>
</dbReference>
<evidence type="ECO:0000259" key="2">
    <source>
        <dbReference type="Pfam" id="PF00149"/>
    </source>
</evidence>
<dbReference type="GO" id="GO:0016787">
    <property type="term" value="F:hydrolase activity"/>
    <property type="evidence" value="ECO:0007669"/>
    <property type="project" value="InterPro"/>
</dbReference>
<dbReference type="AlphaFoldDB" id="A0A8H7MJS5"/>
<sequence>MSVSKRPRSTTPPTSPPTTKRTRKLTPVRFLILSDTHSTPLPHPLPACDVLLHCGDLTSTGTPHSLTHALQDLGRTTAELKLVIPGNHELALDKAYYLSQGGNPTAVKQAQALVSAAPESEASRNGITFLHEQGTRKFTLASGTSFTLYSSPYTPAFGASAFQYPSVEDRFNPASECLPWATSVGTAASIIPGGVDVVMTHGPAKYVLDGVERGGIAGCVHLRRAVARVRPALFCFGHVHAGYGAQRLSFLTEKSRRDGDAEEDGIVPLPREWVGRNQARRKGFACLPPGSVEAFRRGGQTLAVNAALEGSEEGVLENVPWVVELEL</sequence>
<dbReference type="CDD" id="cd07379">
    <property type="entry name" value="MPP_239FB"/>
    <property type="match status" value="1"/>
</dbReference>
<keyword evidence="4" id="KW-1185">Reference proteome</keyword>
<dbReference type="Gene3D" id="3.60.21.10">
    <property type="match status" value="1"/>
</dbReference>
<evidence type="ECO:0000256" key="1">
    <source>
        <dbReference type="SAM" id="MobiDB-lite"/>
    </source>
</evidence>
<evidence type="ECO:0000313" key="3">
    <source>
        <dbReference type="EMBL" id="KAF9699219.1"/>
    </source>
</evidence>
<evidence type="ECO:0000313" key="4">
    <source>
        <dbReference type="Proteomes" id="UP000651452"/>
    </source>
</evidence>
<protein>
    <recommendedName>
        <fullName evidence="2">Calcineurin-like phosphoesterase domain-containing protein</fullName>
    </recommendedName>
</protein>
<name>A0A8H7MJS5_9PLEO</name>
<feature type="domain" description="Calcineurin-like phosphoesterase" evidence="2">
    <location>
        <begin position="29"/>
        <end position="241"/>
    </location>
</feature>
<reference evidence="3" key="1">
    <citation type="submission" date="2018-12" db="EMBL/GenBank/DDBJ databases">
        <authorList>
            <person name="Syme R.A."/>
            <person name="Farfan-Caceres L."/>
            <person name="Lichtenzveig J."/>
        </authorList>
    </citation>
    <scope>NUCLEOTIDE SEQUENCE</scope>
    <source>
        <strain evidence="3">Al4</strain>
    </source>
</reference>
<dbReference type="PANTHER" id="PTHR12905:SF0">
    <property type="entry name" value="CALCINEURIN-LIKE PHOSPHOESTERASE DOMAIN-CONTAINING PROTEIN"/>
    <property type="match status" value="1"/>
</dbReference>
<dbReference type="InterPro" id="IPR004843">
    <property type="entry name" value="Calcineurin-like_PHP"/>
</dbReference>
<dbReference type="PANTHER" id="PTHR12905">
    <property type="entry name" value="METALLOPHOSPHOESTERASE"/>
    <property type="match status" value="1"/>
</dbReference>
<dbReference type="Pfam" id="PF00149">
    <property type="entry name" value="Metallophos"/>
    <property type="match status" value="1"/>
</dbReference>
<dbReference type="SUPFAM" id="SSF56300">
    <property type="entry name" value="Metallo-dependent phosphatases"/>
    <property type="match status" value="1"/>
</dbReference>
<comment type="caution">
    <text evidence="3">The sequence shown here is derived from an EMBL/GenBank/DDBJ whole genome shotgun (WGS) entry which is preliminary data.</text>
</comment>
<feature type="region of interest" description="Disordered" evidence="1">
    <location>
        <begin position="1"/>
        <end position="25"/>
    </location>
</feature>
<organism evidence="3 4">
    <name type="scientific">Ascochyta lentis</name>
    <dbReference type="NCBI Taxonomy" id="205686"/>
    <lineage>
        <taxon>Eukaryota</taxon>
        <taxon>Fungi</taxon>
        <taxon>Dikarya</taxon>
        <taxon>Ascomycota</taxon>
        <taxon>Pezizomycotina</taxon>
        <taxon>Dothideomycetes</taxon>
        <taxon>Pleosporomycetidae</taxon>
        <taxon>Pleosporales</taxon>
        <taxon>Pleosporineae</taxon>
        <taxon>Didymellaceae</taxon>
        <taxon>Ascochyta</taxon>
    </lineage>
</organism>
<dbReference type="InterPro" id="IPR051693">
    <property type="entry name" value="UPF0046_metallophosphoest"/>
</dbReference>
<reference evidence="3" key="2">
    <citation type="submission" date="2020-09" db="EMBL/GenBank/DDBJ databases">
        <title>Reference genome assembly for Australian Ascochyta lentis isolate Al4.</title>
        <authorList>
            <person name="Lee R.C."/>
            <person name="Farfan-Caceres L.M."/>
            <person name="Debler J.W."/>
            <person name="Williams A.H."/>
            <person name="Henares B.M."/>
        </authorList>
    </citation>
    <scope>NUCLEOTIDE SEQUENCE</scope>
    <source>
        <strain evidence="3">Al4</strain>
    </source>
</reference>